<feature type="compositionally biased region" description="Low complexity" evidence="4">
    <location>
        <begin position="510"/>
        <end position="523"/>
    </location>
</feature>
<feature type="region of interest" description="Disordered" evidence="4">
    <location>
        <begin position="484"/>
        <end position="533"/>
    </location>
</feature>
<feature type="compositionally biased region" description="Low complexity" evidence="4">
    <location>
        <begin position="276"/>
        <end position="288"/>
    </location>
</feature>
<feature type="compositionally biased region" description="Basic and acidic residues" evidence="4">
    <location>
        <begin position="484"/>
        <end position="501"/>
    </location>
</feature>
<dbReference type="GO" id="GO:0006004">
    <property type="term" value="P:fucose metabolic process"/>
    <property type="evidence" value="ECO:0007669"/>
    <property type="project" value="UniProtKB-KW"/>
</dbReference>
<evidence type="ECO:0000256" key="4">
    <source>
        <dbReference type="SAM" id="MobiDB-lite"/>
    </source>
</evidence>
<name>A0A9P6PYJ7_9FUNG</name>
<comment type="caution">
    <text evidence="5">The sequence shown here is derived from an EMBL/GenBank/DDBJ whole genome shotgun (WGS) entry which is preliminary data.</text>
</comment>
<proteinExistence type="predicted"/>
<evidence type="ECO:0000313" key="5">
    <source>
        <dbReference type="EMBL" id="KAG0256776.1"/>
    </source>
</evidence>
<organism evidence="5 6">
    <name type="scientific">Actinomortierella ambigua</name>
    <dbReference type="NCBI Taxonomy" id="1343610"/>
    <lineage>
        <taxon>Eukaryota</taxon>
        <taxon>Fungi</taxon>
        <taxon>Fungi incertae sedis</taxon>
        <taxon>Mucoromycota</taxon>
        <taxon>Mortierellomycotina</taxon>
        <taxon>Mortierellomycetes</taxon>
        <taxon>Mortierellales</taxon>
        <taxon>Mortierellaceae</taxon>
        <taxon>Actinomortierella</taxon>
    </lineage>
</organism>
<dbReference type="InterPro" id="IPR019378">
    <property type="entry name" value="GDP-Fuc_O-FucTrfase"/>
</dbReference>
<dbReference type="OrthoDB" id="1882547at2759"/>
<evidence type="ECO:0000256" key="1">
    <source>
        <dbReference type="ARBA" id="ARBA00022679"/>
    </source>
</evidence>
<reference evidence="5" key="1">
    <citation type="journal article" date="2020" name="Fungal Divers.">
        <title>Resolving the Mortierellaceae phylogeny through synthesis of multi-gene phylogenetics and phylogenomics.</title>
        <authorList>
            <person name="Vandepol N."/>
            <person name="Liber J."/>
            <person name="Desiro A."/>
            <person name="Na H."/>
            <person name="Kennedy M."/>
            <person name="Barry K."/>
            <person name="Grigoriev I.V."/>
            <person name="Miller A.N."/>
            <person name="O'Donnell K."/>
            <person name="Stajich J.E."/>
            <person name="Bonito G."/>
        </authorList>
    </citation>
    <scope>NUCLEOTIDE SEQUENCE</scope>
    <source>
        <strain evidence="5">BC1065</strain>
    </source>
</reference>
<keyword evidence="3" id="KW-0119">Carbohydrate metabolism</keyword>
<evidence type="ECO:0000256" key="2">
    <source>
        <dbReference type="ARBA" id="ARBA00023253"/>
    </source>
</evidence>
<keyword evidence="1" id="KW-0808">Transferase</keyword>
<gene>
    <name evidence="5" type="ORF">DFQ27_005504</name>
</gene>
<dbReference type="GO" id="GO:0016740">
    <property type="term" value="F:transferase activity"/>
    <property type="evidence" value="ECO:0007669"/>
    <property type="project" value="UniProtKB-KW"/>
</dbReference>
<evidence type="ECO:0000313" key="6">
    <source>
        <dbReference type="Proteomes" id="UP000807716"/>
    </source>
</evidence>
<protein>
    <submittedName>
        <fullName evidence="5">Uncharacterized protein</fullName>
    </submittedName>
</protein>
<keyword evidence="2" id="KW-0294">Fucose metabolism</keyword>
<dbReference type="Pfam" id="PF10250">
    <property type="entry name" value="O-FucT"/>
    <property type="match status" value="1"/>
</dbReference>
<dbReference type="EMBL" id="JAAAJB010000393">
    <property type="protein sequence ID" value="KAG0256776.1"/>
    <property type="molecule type" value="Genomic_DNA"/>
</dbReference>
<feature type="region of interest" description="Disordered" evidence="4">
    <location>
        <begin position="1"/>
        <end position="24"/>
    </location>
</feature>
<sequence>MTNDPPTSHDSNHSNDNNNNNNKDSELSLKIDLFTDPMIHSVTETALTQTIQYSDGRSVKTYKPRFWNEPEQAKKELGSFLDTLAKRSQARAEARVLEALSSSSTMKDEVVVSKGWHQERFLGFLPLGGGNNQFANVQKAALLAKRTGRTLVLPPISPNTHIRAWDGRPYSEFYDIPGFIRNSGIDVVEWKEIKTVPSDGIDGYTLPDRFKGHWVDYAEEFPCQVVHDIGKNNKNLYDRFRNQYLLKFVAVNIPEDETHGSASDFSYAENVLLGKSRSSSSTSGQQQQKENPSTTDLLTPLPRDELWQCLSSPYFLVMDDESGPRLWSDVGKHLRFNARMDAMTELLLRHILLGKPLDSQKLLDPDLGTKETDSALSSPQPPLPEFMIVHLRRGDIVTKCKGLSEDKCLVQIEEIAVQVAEFQKQHKAAWEKRQQQQQKKKNKNKTRQDQDPQEMYKPLPVLVTTNEKRESELAKLDRLGWIRVDHGDPEPRETEQVGDRVQEDDEEEVVTTTTGGAAAATGENEGESSTSTRIRLGTESLLGPYYPSILDGILLTKGKFMIGMVNSRMSQLAATRGHEWYGHKTLLMKGKGVEA</sequence>
<dbReference type="Proteomes" id="UP000807716">
    <property type="component" value="Unassembled WGS sequence"/>
</dbReference>
<keyword evidence="6" id="KW-1185">Reference proteome</keyword>
<evidence type="ECO:0000256" key="3">
    <source>
        <dbReference type="ARBA" id="ARBA00023277"/>
    </source>
</evidence>
<dbReference type="AlphaFoldDB" id="A0A9P6PYJ7"/>
<feature type="region of interest" description="Disordered" evidence="4">
    <location>
        <begin position="276"/>
        <end position="299"/>
    </location>
</feature>
<accession>A0A9P6PYJ7</accession>
<feature type="region of interest" description="Disordered" evidence="4">
    <location>
        <begin position="430"/>
        <end position="459"/>
    </location>
</feature>